<reference evidence="8" key="1">
    <citation type="submission" date="2015-10" db="EMBL/GenBank/DDBJ databases">
        <authorList>
            <person name="Gilbert D.G."/>
        </authorList>
    </citation>
    <scope>NUCLEOTIDE SEQUENCE</scope>
</reference>
<evidence type="ECO:0000256" key="4">
    <source>
        <dbReference type="ARBA" id="ARBA00023004"/>
    </source>
</evidence>
<dbReference type="PANTHER" id="PTHR21266">
    <property type="entry name" value="IRON-SULFUR DOMAIN CONTAINING PROTEIN"/>
    <property type="match status" value="1"/>
</dbReference>
<keyword evidence="4" id="KW-0408">Iron</keyword>
<feature type="region of interest" description="Disordered" evidence="6">
    <location>
        <begin position="1"/>
        <end position="32"/>
    </location>
</feature>
<dbReference type="SUPFAM" id="SSF50022">
    <property type="entry name" value="ISP domain"/>
    <property type="match status" value="1"/>
</dbReference>
<dbReference type="InterPro" id="IPR017941">
    <property type="entry name" value="Rieske_2Fe-2S"/>
</dbReference>
<evidence type="ECO:0000256" key="6">
    <source>
        <dbReference type="SAM" id="MobiDB-lite"/>
    </source>
</evidence>
<dbReference type="EC" id="1.14.11.17" evidence="8"/>
<dbReference type="PROSITE" id="PS00570">
    <property type="entry name" value="RING_HYDROXYL_ALPHA"/>
    <property type="match status" value="1"/>
</dbReference>
<accession>A0A160TSY3</accession>
<organism evidence="8">
    <name type="scientific">hydrothermal vent metagenome</name>
    <dbReference type="NCBI Taxonomy" id="652676"/>
    <lineage>
        <taxon>unclassified sequences</taxon>
        <taxon>metagenomes</taxon>
        <taxon>ecological metagenomes</taxon>
    </lineage>
</organism>
<keyword evidence="3 8" id="KW-0560">Oxidoreductase</keyword>
<gene>
    <name evidence="8" type="ORF">MGWOODY_XGa152</name>
</gene>
<keyword evidence="8" id="KW-0223">Dioxygenase</keyword>
<dbReference type="AlphaFoldDB" id="A0A160TSY3"/>
<dbReference type="PANTHER" id="PTHR21266:SF59">
    <property type="entry name" value="BLR4922 PROTEIN"/>
    <property type="match status" value="1"/>
</dbReference>
<evidence type="ECO:0000256" key="5">
    <source>
        <dbReference type="ARBA" id="ARBA00023014"/>
    </source>
</evidence>
<evidence type="ECO:0000256" key="2">
    <source>
        <dbReference type="ARBA" id="ARBA00022723"/>
    </source>
</evidence>
<protein>
    <submittedName>
        <fullName evidence="8">Alpha-ketoglutarate-dependent taurine dioxygenase</fullName>
        <ecNumber evidence="8">1.14.11.17</ecNumber>
    </submittedName>
</protein>
<dbReference type="Gene3D" id="2.102.10.10">
    <property type="entry name" value="Rieske [2Fe-2S] iron-sulphur domain"/>
    <property type="match status" value="1"/>
</dbReference>
<dbReference type="SUPFAM" id="SSF55961">
    <property type="entry name" value="Bet v1-like"/>
    <property type="match status" value="1"/>
</dbReference>
<keyword evidence="2" id="KW-0479">Metal-binding</keyword>
<evidence type="ECO:0000259" key="7">
    <source>
        <dbReference type="PROSITE" id="PS51296"/>
    </source>
</evidence>
<evidence type="ECO:0000256" key="3">
    <source>
        <dbReference type="ARBA" id="ARBA00023002"/>
    </source>
</evidence>
<keyword evidence="5" id="KW-0411">Iron-sulfur</keyword>
<feature type="domain" description="Rieske" evidence="7">
    <location>
        <begin position="51"/>
        <end position="155"/>
    </location>
</feature>
<evidence type="ECO:0000256" key="1">
    <source>
        <dbReference type="ARBA" id="ARBA00022714"/>
    </source>
</evidence>
<evidence type="ECO:0000313" key="8">
    <source>
        <dbReference type="EMBL" id="CUS50607.1"/>
    </source>
</evidence>
<dbReference type="PROSITE" id="PS51296">
    <property type="entry name" value="RIESKE"/>
    <property type="match status" value="1"/>
</dbReference>
<dbReference type="Pfam" id="PF00355">
    <property type="entry name" value="Rieske"/>
    <property type="match status" value="1"/>
</dbReference>
<dbReference type="EMBL" id="CZRL01000032">
    <property type="protein sequence ID" value="CUS50607.1"/>
    <property type="molecule type" value="Genomic_DNA"/>
</dbReference>
<dbReference type="InterPro" id="IPR015881">
    <property type="entry name" value="ARHD_Rieske_2Fe_2S"/>
</dbReference>
<name>A0A160TSY3_9ZZZZ</name>
<dbReference type="InterPro" id="IPR036922">
    <property type="entry name" value="Rieske_2Fe-2S_sf"/>
</dbReference>
<proteinExistence type="predicted"/>
<dbReference type="GO" id="GO:0051537">
    <property type="term" value="F:2 iron, 2 sulfur cluster binding"/>
    <property type="evidence" value="ECO:0007669"/>
    <property type="project" value="UniProtKB-KW"/>
</dbReference>
<dbReference type="InterPro" id="IPR050584">
    <property type="entry name" value="Cholesterol_7-desaturase"/>
</dbReference>
<dbReference type="GO" id="GO:0000908">
    <property type="term" value="F:taurine dioxygenase activity"/>
    <property type="evidence" value="ECO:0007669"/>
    <property type="project" value="UniProtKB-EC"/>
</dbReference>
<keyword evidence="1" id="KW-0001">2Fe-2S</keyword>
<dbReference type="GO" id="GO:0005506">
    <property type="term" value="F:iron ion binding"/>
    <property type="evidence" value="ECO:0007669"/>
    <property type="project" value="InterPro"/>
</dbReference>
<sequence>MMIDATSAMNQPTEQPAGFQGYAHQSQAREDEELTHVNHGTPSGEYLRRFWHPVAMSSELGDLPLVVKILGEELVLFRDKSNSVGLLHKHCAHRGASLEYGIIAERGIICCYHGWHYNIDGTLIRAGSERLDSPICRKVVQGAYPVTEKDGILFTYMGPPDKRPDFPEYDTQHLPGVEKIPFSLTTPCNWLQVYENTQDPIHVLHLHTRSSGIQFGVASGVDQIIEYEKTPTGMINIQTRQVAECTWVRTVESILPNANQTGAIWEEAETEKYFQRTALLRWMVPMDNFATRTIGWRYFSSETDPRNQGDRSLVGKESIDFIGQTEDERSYHERQQQPGDFEAQVSQRPIAIHANENLASSDSGVARLRQLLREHVRNVAQGNDPPQPPQGYKGRVSTYTQDTVYPMALDALQRQTFGQAIAAALLETRDLSHENRTRAVEERCKQFQPPTS</sequence>
<dbReference type="CDD" id="cd03479">
    <property type="entry name" value="Rieske_RO_Alpha_PhDO_like"/>
    <property type="match status" value="1"/>
</dbReference>